<feature type="compositionally biased region" description="Basic and acidic residues" evidence="13">
    <location>
        <begin position="650"/>
        <end position="665"/>
    </location>
</feature>
<feature type="compositionally biased region" description="Basic and acidic residues" evidence="13">
    <location>
        <begin position="494"/>
        <end position="511"/>
    </location>
</feature>
<evidence type="ECO:0000256" key="13">
    <source>
        <dbReference type="SAM" id="MobiDB-lite"/>
    </source>
</evidence>
<feature type="region of interest" description="Disordered" evidence="13">
    <location>
        <begin position="434"/>
        <end position="459"/>
    </location>
</feature>
<dbReference type="PANTHER" id="PTHR11618">
    <property type="entry name" value="TRANSCRIPTION INITIATION FACTOR IIB-RELATED"/>
    <property type="match status" value="1"/>
</dbReference>
<dbReference type="InterPro" id="IPR013150">
    <property type="entry name" value="TFIIB_cyclin"/>
</dbReference>
<dbReference type="InterPro" id="IPR011665">
    <property type="entry name" value="BRF1_TBP-bd_dom"/>
</dbReference>
<dbReference type="InterPro" id="IPR036915">
    <property type="entry name" value="Cyclin-like_sf"/>
</dbReference>
<proteinExistence type="inferred from homology"/>
<feature type="compositionally biased region" description="Basic and acidic residues" evidence="13">
    <location>
        <begin position="434"/>
        <end position="443"/>
    </location>
</feature>
<comment type="similarity">
    <text evidence="2">Belongs to the TFIIB family.</text>
</comment>
<evidence type="ECO:0000259" key="14">
    <source>
        <dbReference type="PROSITE" id="PS51134"/>
    </source>
</evidence>
<dbReference type="Gene3D" id="1.10.472.10">
    <property type="entry name" value="Cyclin-like"/>
    <property type="match status" value="2"/>
</dbReference>
<evidence type="ECO:0000313" key="16">
    <source>
        <dbReference type="Proteomes" id="UP000594262"/>
    </source>
</evidence>
<evidence type="ECO:0000256" key="1">
    <source>
        <dbReference type="ARBA" id="ARBA00004123"/>
    </source>
</evidence>
<dbReference type="OrthoDB" id="511529at2759"/>
<keyword evidence="7" id="KW-0010">Activator</keyword>
<dbReference type="Pfam" id="PF07741">
    <property type="entry name" value="BRF1"/>
    <property type="match status" value="1"/>
</dbReference>
<evidence type="ECO:0000256" key="4">
    <source>
        <dbReference type="ARBA" id="ARBA00022771"/>
    </source>
</evidence>
<dbReference type="CDD" id="cd20553">
    <property type="entry name" value="CYCLIN_TFIIIB90_rpt1"/>
    <property type="match status" value="1"/>
</dbReference>
<dbReference type="PRINTS" id="PR00685">
    <property type="entry name" value="TIFACTORIIB"/>
</dbReference>
<keyword evidence="6" id="KW-0805">Transcription regulation</keyword>
<evidence type="ECO:0000256" key="2">
    <source>
        <dbReference type="ARBA" id="ARBA00010857"/>
    </source>
</evidence>
<sequence>MGVSCKNCGGTEIDHDQARGDSVCVGCGSVVESLCIVNEVEFQENSAGNASVIGQFVSAEGHHSRAGYKYSLGRDHRQVILDNGKRLINQLGSNLKMTNHCLESAFMFYKMAVSKRFTSGRRTIHVIGACLYLVSRTEKTPHMLLDVCDVVQCDVVTLGRVFLQLARELCIDCPIVDPSLYIHRFAHQLDFGEKENEVSMSALRIMARMKKDWIHFGRRPSALCGAALIIAAKLYNFEVTMKDIVKLVRMSKTTVFKRLMDFSKTATGKLTTDEFKTVDLEEEADPPCYTEGRNRVKFAQEISGQYHFVSTDVLAQVTRTQEKLEELLDKRKNIQFDIEDTKSESKAFDYRKELPRDYSLYSYELDENGEFKTPSKFVIHKEEGGVKKPPENEESSSSSSSEKDENDELNQMKGTVASSTLIIDQSRIQKVKCDEKKQLKEESNQGNQNNNSDEIDLDGINDAEIDMLLLTEEEIKIKTEVWLEENRDYLIKMKEKEEEQRRKEEEENKDGIKKKKRKYKRKNNKDRPVCETADEAIKTMLAERKLSSKINYDVLRGLKSEDNIPGYEENGPSIVPKVEMPSADISMVTGISEVEESMPVVCETGSTLPTSKPAVSKRSKSMSGPIFGTAYQSKKFKTETKVNLLSSSVGKEDKTSELDVDEKPLETVVESGPVQHHNEAQNHEYEDEEEEIVTASSLFAKQMDCDEDYGGFDDEDDGSFY</sequence>
<dbReference type="PANTHER" id="PTHR11618:SF4">
    <property type="entry name" value="TRANSCRIPTION FACTOR IIIB 90 KDA SUBUNIT"/>
    <property type="match status" value="1"/>
</dbReference>
<feature type="region of interest" description="Disordered" evidence="13">
    <location>
        <begin position="647"/>
        <end position="690"/>
    </location>
</feature>
<comment type="subcellular location">
    <subcellularLocation>
        <location evidence="1">Nucleus</location>
    </subcellularLocation>
</comment>
<accession>A0A7M5XFE0</accession>
<evidence type="ECO:0000256" key="9">
    <source>
        <dbReference type="ARBA" id="ARBA00023242"/>
    </source>
</evidence>
<dbReference type="Gene3D" id="1.20.5.650">
    <property type="entry name" value="Single helix bin"/>
    <property type="match status" value="1"/>
</dbReference>
<evidence type="ECO:0000256" key="5">
    <source>
        <dbReference type="ARBA" id="ARBA00022833"/>
    </source>
</evidence>
<dbReference type="CDD" id="cd20554">
    <property type="entry name" value="CYCLIN_TFIIIB90_rpt2"/>
    <property type="match status" value="1"/>
</dbReference>
<keyword evidence="4 11" id="KW-0863">Zinc-finger</keyword>
<dbReference type="AlphaFoldDB" id="A0A7M5XFE0"/>
<dbReference type="SMART" id="SM00385">
    <property type="entry name" value="CYCLIN"/>
    <property type="match status" value="2"/>
</dbReference>
<dbReference type="Pfam" id="PF00382">
    <property type="entry name" value="TFIIB"/>
    <property type="match status" value="2"/>
</dbReference>
<reference evidence="15" key="1">
    <citation type="submission" date="2021-01" db="UniProtKB">
        <authorList>
            <consortium name="EnsemblMetazoa"/>
        </authorList>
    </citation>
    <scope>IDENTIFICATION</scope>
</reference>
<evidence type="ECO:0000256" key="3">
    <source>
        <dbReference type="ARBA" id="ARBA00022723"/>
    </source>
</evidence>
<dbReference type="Proteomes" id="UP000594262">
    <property type="component" value="Unplaced"/>
</dbReference>
<keyword evidence="12" id="KW-0175">Coiled coil</keyword>
<dbReference type="Pfam" id="PF08271">
    <property type="entry name" value="Zn_Ribbon_TF"/>
    <property type="match status" value="1"/>
</dbReference>
<feature type="compositionally biased region" description="Basic residues" evidence="13">
    <location>
        <begin position="512"/>
        <end position="524"/>
    </location>
</feature>
<feature type="domain" description="TFIIB-type" evidence="14">
    <location>
        <begin position="1"/>
        <end position="32"/>
    </location>
</feature>
<keyword evidence="8" id="KW-0804">Transcription</keyword>
<evidence type="ECO:0000256" key="10">
    <source>
        <dbReference type="ARBA" id="ARBA00031009"/>
    </source>
</evidence>
<feature type="compositionally biased region" description="Basic and acidic residues" evidence="13">
    <location>
        <begin position="381"/>
        <end position="391"/>
    </location>
</feature>
<dbReference type="GO" id="GO:0008270">
    <property type="term" value="F:zinc ion binding"/>
    <property type="evidence" value="ECO:0007669"/>
    <property type="project" value="UniProtKB-KW"/>
</dbReference>
<dbReference type="SUPFAM" id="SSF57783">
    <property type="entry name" value="Zinc beta-ribbon"/>
    <property type="match status" value="1"/>
</dbReference>
<protein>
    <recommendedName>
        <fullName evidence="10">B-related factor 1</fullName>
    </recommendedName>
</protein>
<evidence type="ECO:0000313" key="15">
    <source>
        <dbReference type="EnsemblMetazoa" id="CLYHEMP022630.1"/>
    </source>
</evidence>
<keyword evidence="5" id="KW-0862">Zinc</keyword>
<organism evidence="15 16">
    <name type="scientific">Clytia hemisphaerica</name>
    <dbReference type="NCBI Taxonomy" id="252671"/>
    <lineage>
        <taxon>Eukaryota</taxon>
        <taxon>Metazoa</taxon>
        <taxon>Cnidaria</taxon>
        <taxon>Hydrozoa</taxon>
        <taxon>Hydroidolina</taxon>
        <taxon>Leptothecata</taxon>
        <taxon>Obeliida</taxon>
        <taxon>Clytiidae</taxon>
        <taxon>Clytia</taxon>
    </lineage>
</organism>
<evidence type="ECO:0000256" key="8">
    <source>
        <dbReference type="ARBA" id="ARBA00023163"/>
    </source>
</evidence>
<keyword evidence="16" id="KW-1185">Reference proteome</keyword>
<dbReference type="SUPFAM" id="SSF47954">
    <property type="entry name" value="Cyclin-like"/>
    <property type="match status" value="2"/>
</dbReference>
<dbReference type="InterPro" id="IPR000812">
    <property type="entry name" value="TFIIB"/>
</dbReference>
<evidence type="ECO:0000256" key="12">
    <source>
        <dbReference type="SAM" id="Coils"/>
    </source>
</evidence>
<keyword evidence="9" id="KW-0539">Nucleus</keyword>
<dbReference type="InterPro" id="IPR013137">
    <property type="entry name" value="Znf_TFIIB"/>
</dbReference>
<feature type="region of interest" description="Disordered" evidence="13">
    <location>
        <begin position="603"/>
        <end position="623"/>
    </location>
</feature>
<dbReference type="GO" id="GO:0070897">
    <property type="term" value="P:transcription preinitiation complex assembly"/>
    <property type="evidence" value="ECO:0007669"/>
    <property type="project" value="InterPro"/>
</dbReference>
<dbReference type="Gene3D" id="2.20.25.10">
    <property type="match status" value="1"/>
</dbReference>
<dbReference type="EnsemblMetazoa" id="CLYHEMT022630.1">
    <property type="protein sequence ID" value="CLYHEMP022630.1"/>
    <property type="gene ID" value="CLYHEMG022630"/>
</dbReference>
<name>A0A7M5XFE0_9CNID</name>
<dbReference type="GO" id="GO:0097550">
    <property type="term" value="C:transcription preinitiation complex"/>
    <property type="evidence" value="ECO:0007669"/>
    <property type="project" value="TreeGrafter"/>
</dbReference>
<dbReference type="FunFam" id="1.10.472.10:FF:000002">
    <property type="entry name" value="Transcription factor IIIB 90 kDa subunit"/>
    <property type="match status" value="1"/>
</dbReference>
<dbReference type="PROSITE" id="PS51134">
    <property type="entry name" value="ZF_TFIIB"/>
    <property type="match status" value="1"/>
</dbReference>
<feature type="coiled-coil region" evidence="12">
    <location>
        <begin position="317"/>
        <end position="344"/>
    </location>
</feature>
<evidence type="ECO:0000256" key="11">
    <source>
        <dbReference type="PROSITE-ProRule" id="PRU00469"/>
    </source>
</evidence>
<dbReference type="InterPro" id="IPR013763">
    <property type="entry name" value="Cyclin-like_dom"/>
</dbReference>
<dbReference type="GO" id="GO:0000126">
    <property type="term" value="C:transcription factor TFIIIB complex"/>
    <property type="evidence" value="ECO:0007669"/>
    <property type="project" value="TreeGrafter"/>
</dbReference>
<evidence type="ECO:0000256" key="6">
    <source>
        <dbReference type="ARBA" id="ARBA00023015"/>
    </source>
</evidence>
<dbReference type="FunFam" id="1.10.472.10:FF:000007">
    <property type="entry name" value="Transcription factor IIIB 90 kDa subunit"/>
    <property type="match status" value="1"/>
</dbReference>
<dbReference type="GO" id="GO:0001006">
    <property type="term" value="F:RNA polymerase III type 3 promoter sequence-specific DNA binding"/>
    <property type="evidence" value="ECO:0007669"/>
    <property type="project" value="TreeGrafter"/>
</dbReference>
<feature type="region of interest" description="Disordered" evidence="13">
    <location>
        <begin position="381"/>
        <end position="420"/>
    </location>
</feature>
<dbReference type="GO" id="GO:0000995">
    <property type="term" value="F:RNA polymerase III general transcription initiation factor activity"/>
    <property type="evidence" value="ECO:0007669"/>
    <property type="project" value="TreeGrafter"/>
</dbReference>
<feature type="region of interest" description="Disordered" evidence="13">
    <location>
        <begin position="494"/>
        <end position="528"/>
    </location>
</feature>
<dbReference type="GO" id="GO:0017025">
    <property type="term" value="F:TBP-class protein binding"/>
    <property type="evidence" value="ECO:0007669"/>
    <property type="project" value="InterPro"/>
</dbReference>
<keyword evidence="3" id="KW-0479">Metal-binding</keyword>
<dbReference type="GO" id="GO:0005634">
    <property type="term" value="C:nucleus"/>
    <property type="evidence" value="ECO:0007669"/>
    <property type="project" value="UniProtKB-SubCell"/>
</dbReference>
<evidence type="ECO:0000256" key="7">
    <source>
        <dbReference type="ARBA" id="ARBA00023159"/>
    </source>
</evidence>